<evidence type="ECO:0000256" key="2">
    <source>
        <dbReference type="ARBA" id="ARBA00003195"/>
    </source>
</evidence>
<keyword evidence="12" id="KW-0496">Mitochondrion</keyword>
<keyword evidence="8" id="KW-0679">Respiratory chain</keyword>
<accession>A0A914UM64</accession>
<keyword evidence="7" id="KW-0285">Flavoprotein</keyword>
<sequence>MSAAGLVRGALLGGSRLCAVSTPAAVSSSLVPIQQRRTVVHKSCLNLNPETTPPPWDYKKHGYNDVHILWDWTKKRFNQNTKLITIEGNIGAGKSTFAKELADELGMHYMPEFKMEDILIDRYGNDMRNFYKYFPERFRFPDMKMFYADPAHPMTTCMQDRIYFCRYEQYANALAHMLNTGQGVVLERTPHSDFVFVNAMRKKNFIGLPFMRYYYLRRKITLDRLSLYPHLIIYLDTPVDKCLENIKKRGNDYETNSGVIDREYLQVIEDSYKDFMQEAERKSYTLVYDWQKAGDTDSVVEDIEQLDLDFYERYLSRGGMGGGEHEKLQAWHDIDLEGPYTWNFWRVYFTEKYQLCAKVDSLPKHEVEELYCSPEDFDQFIAAMKVHVLKGPHSYGYNHKLGDSMWNYGWFLARQGQQMPDRWYDYYYKEAYYDDYFSFRDASDRTGEKTYNPDYLHH</sequence>
<evidence type="ECO:0000256" key="4">
    <source>
        <dbReference type="ARBA" id="ARBA00008606"/>
    </source>
</evidence>
<proteinExistence type="inferred from homology"/>
<protein>
    <recommendedName>
        <fullName evidence="5">NADH dehydrogenase [ubiquinone] 1 alpha subcomplex subunit 10, mitochondrial</fullName>
    </recommendedName>
    <alternativeName>
        <fullName evidence="14">Complex I-42kD</fullName>
    </alternativeName>
    <alternativeName>
        <fullName evidence="13">NADH-ubiquinone oxidoreductase 42 kDa subunit</fullName>
    </alternativeName>
</protein>
<evidence type="ECO:0000256" key="13">
    <source>
        <dbReference type="ARBA" id="ARBA00032628"/>
    </source>
</evidence>
<dbReference type="AlphaFoldDB" id="A0A914UM64"/>
<comment type="subcellular location">
    <subcellularLocation>
        <location evidence="3">Mitochondrion matrix</location>
    </subcellularLocation>
</comment>
<name>A0A914UM64_9BILA</name>
<keyword evidence="9" id="KW-0274">FAD</keyword>
<dbReference type="Proteomes" id="UP000887566">
    <property type="component" value="Unplaced"/>
</dbReference>
<dbReference type="InterPro" id="IPR050566">
    <property type="entry name" value="Deoxyribonucleoside_kinase"/>
</dbReference>
<organism evidence="16 17">
    <name type="scientific">Plectus sambesii</name>
    <dbReference type="NCBI Taxonomy" id="2011161"/>
    <lineage>
        <taxon>Eukaryota</taxon>
        <taxon>Metazoa</taxon>
        <taxon>Ecdysozoa</taxon>
        <taxon>Nematoda</taxon>
        <taxon>Chromadorea</taxon>
        <taxon>Plectida</taxon>
        <taxon>Plectina</taxon>
        <taxon>Plectoidea</taxon>
        <taxon>Plectidae</taxon>
        <taxon>Plectus</taxon>
    </lineage>
</organism>
<dbReference type="Gene3D" id="3.40.50.300">
    <property type="entry name" value="P-loop containing nucleotide triphosphate hydrolases"/>
    <property type="match status" value="1"/>
</dbReference>
<dbReference type="InterPro" id="IPR027417">
    <property type="entry name" value="P-loop_NTPase"/>
</dbReference>
<keyword evidence="11" id="KW-0249">Electron transport</keyword>
<evidence type="ECO:0000256" key="1">
    <source>
        <dbReference type="ARBA" id="ARBA00001974"/>
    </source>
</evidence>
<dbReference type="GO" id="GO:0005759">
    <property type="term" value="C:mitochondrial matrix"/>
    <property type="evidence" value="ECO:0007669"/>
    <property type="project" value="UniProtKB-SubCell"/>
</dbReference>
<dbReference type="SUPFAM" id="SSF52540">
    <property type="entry name" value="P-loop containing nucleoside triphosphate hydrolases"/>
    <property type="match status" value="1"/>
</dbReference>
<dbReference type="InterPro" id="IPR031314">
    <property type="entry name" value="DNK_dom"/>
</dbReference>
<evidence type="ECO:0000256" key="5">
    <source>
        <dbReference type="ARBA" id="ARBA00017279"/>
    </source>
</evidence>
<evidence type="ECO:0000256" key="6">
    <source>
        <dbReference type="ARBA" id="ARBA00022448"/>
    </source>
</evidence>
<evidence type="ECO:0000256" key="8">
    <source>
        <dbReference type="ARBA" id="ARBA00022660"/>
    </source>
</evidence>
<evidence type="ECO:0000256" key="11">
    <source>
        <dbReference type="ARBA" id="ARBA00022982"/>
    </source>
</evidence>
<dbReference type="Pfam" id="PF01712">
    <property type="entry name" value="dNK"/>
    <property type="match status" value="1"/>
</dbReference>
<evidence type="ECO:0000256" key="3">
    <source>
        <dbReference type="ARBA" id="ARBA00004305"/>
    </source>
</evidence>
<feature type="domain" description="Deoxynucleoside kinase" evidence="15">
    <location>
        <begin position="84"/>
        <end position="308"/>
    </location>
</feature>
<keyword evidence="16" id="KW-1185">Reference proteome</keyword>
<dbReference type="PANTHER" id="PTHR10513">
    <property type="entry name" value="DEOXYNUCLEOSIDE KINASE"/>
    <property type="match status" value="1"/>
</dbReference>
<keyword evidence="10" id="KW-0809">Transit peptide</keyword>
<evidence type="ECO:0000256" key="14">
    <source>
        <dbReference type="ARBA" id="ARBA00032828"/>
    </source>
</evidence>
<evidence type="ECO:0000256" key="9">
    <source>
        <dbReference type="ARBA" id="ARBA00022827"/>
    </source>
</evidence>
<evidence type="ECO:0000256" key="12">
    <source>
        <dbReference type="ARBA" id="ARBA00023128"/>
    </source>
</evidence>
<evidence type="ECO:0000313" key="17">
    <source>
        <dbReference type="WBParaSite" id="PSAMB.scaffold1089size36091.g10939.t1"/>
    </source>
</evidence>
<evidence type="ECO:0000256" key="7">
    <source>
        <dbReference type="ARBA" id="ARBA00022630"/>
    </source>
</evidence>
<comment type="function">
    <text evidence="2">Accessory subunit of the mitochondrial membrane respiratory chain NADH dehydrogenase (Complex I), that is believed not to be involved in catalysis. Complex I functions in the transfer of electrons from NADH to the respiratory chain. The immediate electron acceptor for the enzyme is believed to be ubiquinone.</text>
</comment>
<dbReference type="PANTHER" id="PTHR10513:SF15">
    <property type="entry name" value="NADH DEHYDROGENASE [UBIQUINONE] 1 ALPHA SUBCOMPLEX SUBUNIT 10, MITOCHONDRIAL"/>
    <property type="match status" value="1"/>
</dbReference>
<reference evidence="17" key="1">
    <citation type="submission" date="2022-11" db="UniProtKB">
        <authorList>
            <consortium name="WormBaseParasite"/>
        </authorList>
    </citation>
    <scope>IDENTIFICATION</scope>
</reference>
<comment type="similarity">
    <text evidence="4">Belongs to the complex I NDUFA10 subunit family.</text>
</comment>
<comment type="cofactor">
    <cofactor evidence="1">
        <name>FAD</name>
        <dbReference type="ChEBI" id="CHEBI:57692"/>
    </cofactor>
</comment>
<evidence type="ECO:0000313" key="16">
    <source>
        <dbReference type="Proteomes" id="UP000887566"/>
    </source>
</evidence>
<dbReference type="WBParaSite" id="PSAMB.scaffold1089size36091.g10939.t1">
    <property type="protein sequence ID" value="PSAMB.scaffold1089size36091.g10939.t1"/>
    <property type="gene ID" value="PSAMB.scaffold1089size36091.g10939"/>
</dbReference>
<evidence type="ECO:0000259" key="15">
    <source>
        <dbReference type="Pfam" id="PF01712"/>
    </source>
</evidence>
<dbReference type="InterPro" id="IPR015828">
    <property type="entry name" value="NDUFA10"/>
</dbReference>
<evidence type="ECO:0000256" key="10">
    <source>
        <dbReference type="ARBA" id="ARBA00022946"/>
    </source>
</evidence>
<keyword evidence="6" id="KW-0813">Transport</keyword>
<dbReference type="GO" id="GO:0006120">
    <property type="term" value="P:mitochondrial electron transport, NADH to ubiquinone"/>
    <property type="evidence" value="ECO:0007669"/>
    <property type="project" value="InterPro"/>
</dbReference>
<dbReference type="PIRSF" id="PIRSF000543">
    <property type="entry name" value="NADH_UQ_42KD"/>
    <property type="match status" value="1"/>
</dbReference>